<reference evidence="2 3" key="1">
    <citation type="submission" date="2020-08" db="EMBL/GenBank/DDBJ databases">
        <authorList>
            <person name="Koutsovoulos G."/>
            <person name="Danchin GJ E."/>
        </authorList>
    </citation>
    <scope>NUCLEOTIDE SEQUENCE [LARGE SCALE GENOMIC DNA]</scope>
</reference>
<name>A0A6V7TMY3_MELEN</name>
<evidence type="ECO:0000313" key="2">
    <source>
        <dbReference type="EMBL" id="CAD2128525.1"/>
    </source>
</evidence>
<gene>
    <name evidence="2" type="ORF">MENT_LOCUS2275</name>
</gene>
<comment type="caution">
    <text evidence="2">The sequence shown here is derived from an EMBL/GenBank/DDBJ whole genome shotgun (WGS) entry which is preliminary data.</text>
</comment>
<feature type="region of interest" description="Disordered" evidence="1">
    <location>
        <begin position="17"/>
        <end position="48"/>
    </location>
</feature>
<protein>
    <submittedName>
        <fullName evidence="2">Uncharacterized protein</fullName>
    </submittedName>
</protein>
<sequence>MEPYKIPFKKGCGPRSVGENFFLGKETPRTGSSPKKAGNGKSEGLALL</sequence>
<dbReference type="Proteomes" id="UP000580250">
    <property type="component" value="Unassembled WGS sequence"/>
</dbReference>
<evidence type="ECO:0000313" key="3">
    <source>
        <dbReference type="Proteomes" id="UP000580250"/>
    </source>
</evidence>
<organism evidence="2 3">
    <name type="scientific">Meloidogyne enterolobii</name>
    <name type="common">Root-knot nematode worm</name>
    <name type="synonym">Meloidogyne mayaguensis</name>
    <dbReference type="NCBI Taxonomy" id="390850"/>
    <lineage>
        <taxon>Eukaryota</taxon>
        <taxon>Metazoa</taxon>
        <taxon>Ecdysozoa</taxon>
        <taxon>Nematoda</taxon>
        <taxon>Chromadorea</taxon>
        <taxon>Rhabditida</taxon>
        <taxon>Tylenchina</taxon>
        <taxon>Tylenchomorpha</taxon>
        <taxon>Tylenchoidea</taxon>
        <taxon>Meloidogynidae</taxon>
        <taxon>Meloidogyninae</taxon>
        <taxon>Meloidogyne</taxon>
    </lineage>
</organism>
<dbReference type="EMBL" id="CAJEWN010000007">
    <property type="protein sequence ID" value="CAD2128525.1"/>
    <property type="molecule type" value="Genomic_DNA"/>
</dbReference>
<accession>A0A6V7TMY3</accession>
<proteinExistence type="predicted"/>
<dbReference type="AlphaFoldDB" id="A0A6V7TMY3"/>
<evidence type="ECO:0000256" key="1">
    <source>
        <dbReference type="SAM" id="MobiDB-lite"/>
    </source>
</evidence>